<accession>A0A9D9E8M9</accession>
<dbReference type="GO" id="GO:0006508">
    <property type="term" value="P:proteolysis"/>
    <property type="evidence" value="ECO:0007669"/>
    <property type="project" value="UniProtKB-KW"/>
</dbReference>
<comment type="catalytic activity">
    <reaction evidence="1">
        <text>an L-aminoacyl-L-amino acid + H2O = 2 an L-alpha-amino acid</text>
        <dbReference type="Rhea" id="RHEA:48940"/>
        <dbReference type="ChEBI" id="CHEBI:15377"/>
        <dbReference type="ChEBI" id="CHEBI:59869"/>
        <dbReference type="ChEBI" id="CHEBI:77460"/>
    </reaction>
</comment>
<evidence type="ECO:0000256" key="1">
    <source>
        <dbReference type="RuleBase" id="RU364089"/>
    </source>
</evidence>
<evidence type="ECO:0000313" key="4">
    <source>
        <dbReference type="Proteomes" id="UP000823633"/>
    </source>
</evidence>
<dbReference type="Gene3D" id="3.60.60.10">
    <property type="entry name" value="Penicillin V Acylase, Chain A"/>
    <property type="match status" value="1"/>
</dbReference>
<dbReference type="AlphaFoldDB" id="A0A9D9E8M9"/>
<dbReference type="InterPro" id="IPR005322">
    <property type="entry name" value="Peptidase_C69"/>
</dbReference>
<keyword evidence="2" id="KW-0732">Signal</keyword>
<feature type="signal peptide" evidence="2">
    <location>
        <begin position="1"/>
        <end position="20"/>
    </location>
</feature>
<comment type="caution">
    <text evidence="3">The sequence shown here is derived from an EMBL/GenBank/DDBJ whole genome shotgun (WGS) entry which is preliminary data.</text>
</comment>
<keyword evidence="1" id="KW-0378">Hydrolase</keyword>
<dbReference type="GO" id="GO:0016805">
    <property type="term" value="F:dipeptidase activity"/>
    <property type="evidence" value="ECO:0007669"/>
    <property type="project" value="UniProtKB-KW"/>
</dbReference>
<keyword evidence="1" id="KW-0645">Protease</keyword>
<name>A0A9D9E8M9_9SPIR</name>
<dbReference type="Proteomes" id="UP000823633">
    <property type="component" value="Unassembled WGS sequence"/>
</dbReference>
<protein>
    <recommendedName>
        <fullName evidence="1">Dipeptidase</fullName>
        <ecNumber evidence="1">3.4.-.-</ecNumber>
    </recommendedName>
</protein>
<dbReference type="EMBL" id="JADIMU010000033">
    <property type="protein sequence ID" value="MBO8443194.1"/>
    <property type="molecule type" value="Genomic_DNA"/>
</dbReference>
<dbReference type="PANTHER" id="PTHR12994:SF17">
    <property type="entry name" value="LD30995P"/>
    <property type="match status" value="1"/>
</dbReference>
<dbReference type="EC" id="3.4.-.-" evidence="1"/>
<reference evidence="3" key="2">
    <citation type="journal article" date="2021" name="PeerJ">
        <title>Extensive microbial diversity within the chicken gut microbiome revealed by metagenomics and culture.</title>
        <authorList>
            <person name="Gilroy R."/>
            <person name="Ravi A."/>
            <person name="Getino M."/>
            <person name="Pursley I."/>
            <person name="Horton D.L."/>
            <person name="Alikhan N.F."/>
            <person name="Baker D."/>
            <person name="Gharbi K."/>
            <person name="Hall N."/>
            <person name="Watson M."/>
            <person name="Adriaenssens E.M."/>
            <person name="Foster-Nyarko E."/>
            <person name="Jarju S."/>
            <person name="Secka A."/>
            <person name="Antonio M."/>
            <person name="Oren A."/>
            <person name="Chaudhuri R.R."/>
            <person name="La Ragione R."/>
            <person name="Hildebrand F."/>
            <person name="Pallen M.J."/>
        </authorList>
    </citation>
    <scope>NUCLEOTIDE SEQUENCE</scope>
    <source>
        <strain evidence="3">11167</strain>
    </source>
</reference>
<organism evidence="3 4">
    <name type="scientific">Candidatus Aphodenecus pullistercoris</name>
    <dbReference type="NCBI Taxonomy" id="2840669"/>
    <lineage>
        <taxon>Bacteria</taxon>
        <taxon>Pseudomonadati</taxon>
        <taxon>Spirochaetota</taxon>
        <taxon>Spirochaetia</taxon>
        <taxon>Spirochaetales</taxon>
        <taxon>Candidatus Aphodenecus</taxon>
    </lineage>
</organism>
<comment type="similarity">
    <text evidence="1">Belongs to the peptidase C69 family.</text>
</comment>
<gene>
    <name evidence="3" type="ORF">IAC42_05485</name>
</gene>
<evidence type="ECO:0000313" key="3">
    <source>
        <dbReference type="EMBL" id="MBO8443194.1"/>
    </source>
</evidence>
<proteinExistence type="inferred from homology"/>
<dbReference type="Pfam" id="PF03577">
    <property type="entry name" value="Peptidase_C69"/>
    <property type="match status" value="1"/>
</dbReference>
<reference evidence="3" key="1">
    <citation type="submission" date="2020-10" db="EMBL/GenBank/DDBJ databases">
        <authorList>
            <person name="Gilroy R."/>
        </authorList>
    </citation>
    <scope>NUCLEOTIDE SEQUENCE</scope>
    <source>
        <strain evidence="3">11167</strain>
    </source>
</reference>
<dbReference type="PANTHER" id="PTHR12994">
    <property type="entry name" value="SECERNIN"/>
    <property type="match status" value="1"/>
</dbReference>
<dbReference type="GO" id="GO:0070004">
    <property type="term" value="F:cysteine-type exopeptidase activity"/>
    <property type="evidence" value="ECO:0007669"/>
    <property type="project" value="InterPro"/>
</dbReference>
<evidence type="ECO:0000256" key="2">
    <source>
        <dbReference type="SAM" id="SignalP"/>
    </source>
</evidence>
<dbReference type="PROSITE" id="PS51257">
    <property type="entry name" value="PROKAR_LIPOPROTEIN"/>
    <property type="match status" value="1"/>
</dbReference>
<keyword evidence="1" id="KW-0224">Dipeptidase</keyword>
<feature type="chain" id="PRO_5038673025" description="Dipeptidase" evidence="2">
    <location>
        <begin position="21"/>
        <end position="535"/>
    </location>
</feature>
<sequence>MKKVLVALLALMLIASSTLAACTIFAVGKDASVDGTTMISHTCDSTSDDLRVWLIPSMEAGTQRDIVLNGRAGADYSQFPEVKDYGPGAMVLANYTFEEDSHQYIHGMYSFMNDAGLAMGESTCSYDRNSEQGQKLREVWDRYEGIMDCYMLQDLALETCSTAREAVEFMGSMIDQYGWNGAAECINITDGNETWVLEAYGGNIWVAVRVPDDAVFVAANRARINHIDFEDSENYLYHEGIVDFAIENGLWDGEGDFIPCKIFAPNPTRTYSTRREWVAMMSLDPSLNLDPYETNPDENWPLFVVPQEKVSVDTIHKLSSNYYQGTEFDVTKRVEAGPFGNPLNPRFESDARTINSYRCTYIQIASVDASLPESVRCLTYFGWGAPDSTYLTPIWASQNELPDHFGQGLRTEPYNEDSGWWVASLVQQTATINYQDAIQTIHAERDGKMAAQYVSTKAIQQAAARLVEEGKEDLAIDLLTTYSCAQAESWHEEWKDLADQLISTYMHGNKNMSSPSVPEWWTAAVQAGDAAIKNL</sequence>